<dbReference type="GO" id="GO:0005524">
    <property type="term" value="F:ATP binding"/>
    <property type="evidence" value="ECO:0007669"/>
    <property type="project" value="InterPro"/>
</dbReference>
<organism evidence="2 4">
    <name type="scientific">Zhongshania aliphaticivorans</name>
    <dbReference type="NCBI Taxonomy" id="1470434"/>
    <lineage>
        <taxon>Bacteria</taxon>
        <taxon>Pseudomonadati</taxon>
        <taxon>Pseudomonadota</taxon>
        <taxon>Gammaproteobacteria</taxon>
        <taxon>Cellvibrionales</taxon>
        <taxon>Spongiibacteraceae</taxon>
        <taxon>Zhongshania</taxon>
    </lineage>
</organism>
<dbReference type="InterPro" id="IPR001674">
    <property type="entry name" value="GMP_synth_C"/>
</dbReference>
<dbReference type="EMBL" id="CACSIM010000004">
    <property type="protein sequence ID" value="CAA0111619.1"/>
    <property type="molecule type" value="Genomic_DNA"/>
</dbReference>
<dbReference type="EMBL" id="CACSIK010000001">
    <property type="protein sequence ID" value="CAA0093618.1"/>
    <property type="molecule type" value="Genomic_DNA"/>
</dbReference>
<protein>
    <submittedName>
        <fullName evidence="2">GMP synthase [glutamine-hydrolyzing]</fullName>
        <ecNumber evidence="2">6.3.5.2</ecNumber>
    </submittedName>
</protein>
<dbReference type="EC" id="6.3.5.2" evidence="2"/>
<name>A0A5S9NSS9_9GAMM</name>
<evidence type="ECO:0000313" key="5">
    <source>
        <dbReference type="Proteomes" id="UP000439591"/>
    </source>
</evidence>
<dbReference type="Gene3D" id="3.30.300.10">
    <property type="match status" value="1"/>
</dbReference>
<gene>
    <name evidence="2" type="primary">guaA_2</name>
    <name evidence="2" type="ORF">IHBHHGIJ_02505</name>
    <name evidence="3" type="ORF">KFEGEMFD_02692</name>
</gene>
<dbReference type="SUPFAM" id="SSF54810">
    <property type="entry name" value="GMP synthetase C-terminal dimerisation domain"/>
    <property type="match status" value="1"/>
</dbReference>
<keyword evidence="4" id="KW-1185">Reference proteome</keyword>
<reference evidence="4 5" key="1">
    <citation type="submission" date="2019-11" db="EMBL/GenBank/DDBJ databases">
        <authorList>
            <person name="Holert J."/>
        </authorList>
    </citation>
    <scope>NUCLEOTIDE SEQUENCE [LARGE SCALE GENOMIC DNA]</scope>
    <source>
        <strain evidence="3">BC3_2A</strain>
        <strain evidence="2">SB11_1A</strain>
    </source>
</reference>
<dbReference type="AlphaFoldDB" id="A0A5S9NSS9"/>
<dbReference type="Pfam" id="PF00958">
    <property type="entry name" value="GMP_synt_C"/>
    <property type="match status" value="1"/>
</dbReference>
<sequence>MLYELLETASKRIINETKQVTRVAYNVSSKLPAKIEWEWFFFRDLKK</sequence>
<evidence type="ECO:0000313" key="2">
    <source>
        <dbReference type="EMBL" id="CAA0093618.1"/>
    </source>
</evidence>
<keyword evidence="2" id="KW-0436">Ligase</keyword>
<feature type="domain" description="GMP synthase C-terminal" evidence="1">
    <location>
        <begin position="3"/>
        <end position="37"/>
    </location>
</feature>
<proteinExistence type="predicted"/>
<accession>A0A5S9NSS9</accession>
<dbReference type="Proteomes" id="UP000435877">
    <property type="component" value="Unassembled WGS sequence"/>
</dbReference>
<evidence type="ECO:0000259" key="1">
    <source>
        <dbReference type="Pfam" id="PF00958"/>
    </source>
</evidence>
<evidence type="ECO:0000313" key="4">
    <source>
        <dbReference type="Proteomes" id="UP000435877"/>
    </source>
</evidence>
<dbReference type="GO" id="GO:0003922">
    <property type="term" value="F:GMP synthase (glutamine-hydrolyzing) activity"/>
    <property type="evidence" value="ECO:0007669"/>
    <property type="project" value="UniProtKB-EC"/>
</dbReference>
<dbReference type="Proteomes" id="UP000439591">
    <property type="component" value="Unassembled WGS sequence"/>
</dbReference>
<evidence type="ECO:0000313" key="3">
    <source>
        <dbReference type="EMBL" id="CAA0111619.1"/>
    </source>
</evidence>